<name>A0ABN6KBM4_9ACTO</name>
<evidence type="ECO:0000313" key="2">
    <source>
        <dbReference type="Proteomes" id="UP000824496"/>
    </source>
</evidence>
<evidence type="ECO:0000313" key="1">
    <source>
        <dbReference type="EMBL" id="BDA65741.1"/>
    </source>
</evidence>
<organism evidence="1 2">
    <name type="scientific">Actinomyces capricornis</name>
    <dbReference type="NCBI Taxonomy" id="2755559"/>
    <lineage>
        <taxon>Bacteria</taxon>
        <taxon>Bacillati</taxon>
        <taxon>Actinomycetota</taxon>
        <taxon>Actinomycetes</taxon>
        <taxon>Actinomycetales</taxon>
        <taxon>Actinomycetaceae</taxon>
        <taxon>Actinomyces</taxon>
    </lineage>
</organism>
<evidence type="ECO:0008006" key="3">
    <source>
        <dbReference type="Google" id="ProtNLM"/>
    </source>
</evidence>
<sequence>MPWAGARGTDARVLAHAPAWGRVARLLVRVPEIACRRCRRTWRLDISAAAQPRGLLARGSIRWALQAVAIDNMAVSRVAARLGVLWDTAKDAVLEAGMRALGEVKTRLKGGRGSWGSMSMCGAAGVASGA</sequence>
<reference evidence="1 2" key="1">
    <citation type="submission" date="2021-08" db="EMBL/GenBank/DDBJ databases">
        <title>Whole genome sequence of novel Actinomyces species strain MAS-1.</title>
        <authorList>
            <person name="Saito M."/>
            <person name="Kuwahara N."/>
            <person name="Takizawa T."/>
            <person name="Gotouda H."/>
            <person name="Ochiai T."/>
        </authorList>
    </citation>
    <scope>NUCLEOTIDE SEQUENCE [LARGE SCALE GENOMIC DNA]</scope>
    <source>
        <strain evidence="1 2">MAS-1</strain>
    </source>
</reference>
<dbReference type="EMBL" id="AP025017">
    <property type="protein sequence ID" value="BDA65741.1"/>
    <property type="molecule type" value="Genomic_DNA"/>
</dbReference>
<dbReference type="Proteomes" id="UP000824496">
    <property type="component" value="Chromosome"/>
</dbReference>
<proteinExistence type="predicted"/>
<gene>
    <name evidence="1" type="ORF">MANAM107_25750</name>
</gene>
<accession>A0ABN6KBM4</accession>
<keyword evidence="2" id="KW-1185">Reference proteome</keyword>
<protein>
    <recommendedName>
        <fullName evidence="3">ISL3 family transposase</fullName>
    </recommendedName>
</protein>